<feature type="region of interest" description="Disordered" evidence="1">
    <location>
        <begin position="34"/>
        <end position="72"/>
    </location>
</feature>
<feature type="compositionally biased region" description="Basic residues" evidence="1">
    <location>
        <begin position="47"/>
        <end position="64"/>
    </location>
</feature>
<dbReference type="RefSeq" id="WP_317533631.1">
    <property type="nucleotide sequence ID" value="NZ_JAWLKF010000010.1"/>
</dbReference>
<organism evidence="2 3">
    <name type="scientific">Rhodococcus cerastii</name>
    <dbReference type="NCBI Taxonomy" id="908616"/>
    <lineage>
        <taxon>Bacteria</taxon>
        <taxon>Bacillati</taxon>
        <taxon>Actinomycetota</taxon>
        <taxon>Actinomycetes</taxon>
        <taxon>Mycobacteriales</taxon>
        <taxon>Nocardiaceae</taxon>
        <taxon>Rhodococcus</taxon>
    </lineage>
</organism>
<reference evidence="2 3" key="1">
    <citation type="submission" date="2023-10" db="EMBL/GenBank/DDBJ databases">
        <title>Development of a sustainable strategy for remediation of hydrocarbon-contaminated territories based on the waste exchange concept.</title>
        <authorList>
            <person name="Krivoruchko A."/>
        </authorList>
    </citation>
    <scope>NUCLEOTIDE SEQUENCE [LARGE SCALE GENOMIC DNA]</scope>
    <source>
        <strain evidence="2 3">IEGM 1327</strain>
    </source>
</reference>
<keyword evidence="3" id="KW-1185">Reference proteome</keyword>
<dbReference type="EMBL" id="JAWLKF010000010">
    <property type="protein sequence ID" value="MDV6304451.1"/>
    <property type="molecule type" value="Genomic_DNA"/>
</dbReference>
<evidence type="ECO:0000313" key="3">
    <source>
        <dbReference type="Proteomes" id="UP001186104"/>
    </source>
</evidence>
<evidence type="ECO:0000313" key="2">
    <source>
        <dbReference type="EMBL" id="MDV6304451.1"/>
    </source>
</evidence>
<gene>
    <name evidence="2" type="ORF">R3P93_17970</name>
</gene>
<sequence>MISTNGSRSGAAIDYRTNRTRLKMETPNYGQVAAISNDSHNEGGRSGRTRTCRRGRTRPRKGRNIRLGSPSC</sequence>
<protein>
    <submittedName>
        <fullName evidence="2">Uncharacterized protein</fullName>
    </submittedName>
</protein>
<accession>A0ABU4D502</accession>
<dbReference type="Proteomes" id="UP001186104">
    <property type="component" value="Unassembled WGS sequence"/>
</dbReference>
<proteinExistence type="predicted"/>
<comment type="caution">
    <text evidence="2">The sequence shown here is derived from an EMBL/GenBank/DDBJ whole genome shotgun (WGS) entry which is preliminary data.</text>
</comment>
<name>A0ABU4D502_9NOCA</name>
<evidence type="ECO:0000256" key="1">
    <source>
        <dbReference type="SAM" id="MobiDB-lite"/>
    </source>
</evidence>